<accession>A0ABQ6YYS7</accession>
<protein>
    <submittedName>
        <fullName evidence="11">ATPase</fullName>
    </submittedName>
</protein>
<dbReference type="Gene3D" id="3.40.50.1000">
    <property type="entry name" value="HAD superfamily/HAD-like"/>
    <property type="match status" value="1"/>
</dbReference>
<evidence type="ECO:0000256" key="8">
    <source>
        <dbReference type="ARBA" id="ARBA00023136"/>
    </source>
</evidence>
<feature type="transmembrane region" description="Helical" evidence="9">
    <location>
        <begin position="879"/>
        <end position="899"/>
    </location>
</feature>
<dbReference type="InterPro" id="IPR008250">
    <property type="entry name" value="ATPase_P-typ_transduc_dom_A_sf"/>
</dbReference>
<sequence>MSEENAKKEQLTQAFYAQTEEAVFTELDTSVNGLSDAEAKSRLSQYGANELEEGKKKSMLQKFLEQFKDLMILVLLVAAAISAMVPNAEGHREWVDAVIILAVVIINAVMGVVQEAKAEQAIEALREMSTPNANVLRNGHSVTISSDELVPGDIVLLEAGDVVPADMRLFEASSLKIEEAALTGESVPVEKEVTVLEAGDIGIGDRINMAYSNSNVTYGRGKGIVVNTGMNTEVGKIAGMLASADETETPLKRNLNQLGKFLTIAILAIAVIMFFVGTVLNGRDWVEMLLTSISLAVAAIPEGLPAIVTIILALGTQVMAKRNAMIRKLPAVETLGATDIIASDKTGTLTLNQMTVEKLYFDNHQYAASDDIPVDNMALKIMNYANDTRIGQEGNLMGDPTETALIQFGRDKGFDVQKEVPNEPRVADLPFDSDRKLMSTVHQLADGRFLVAVKGAPDVLLNRTNEALLEGKVVPMTRDEKDNILANNTDMAKQALRVLGMAYKYIDAVPETLESEDLENNLIFAGLVGMIDPERAEAAGAVKVAKEAGIRPIMITGDHRDTAEAIAGRLGIIKPGDDDAVLTGAELNQMSDADLAKNITKYSVYARVSPEHKVRIVKAWQQEGKVVAMTGDGVNDAPSLKQADIGVGMGITGTEVSKGASDMVLADDNFATIVVAVEEGRKVFSNIQKAIQYLMAANLGEVLTLFIATLLAWDTLLPIHLLWINLVTDTFPAIALGMEPAEKDLMAHKPRGKNSNFFSGGVMSSIIYQGILEAAAVLFVYWSALKWPAHTAMNVQDLSASGLYDLQHADALTMAFATLGLMQLFHAFNVKSVHQSLFKVGAFRNKAFNWAILLSFVLMMGIIVIPGLNDIFKVTHLDWYQWGIVVGTSFAIIPVVEIVKAIQRAMGKE</sequence>
<dbReference type="InterPro" id="IPR050510">
    <property type="entry name" value="Cation_transp_ATPase_P-type"/>
</dbReference>
<dbReference type="Pfam" id="PF00689">
    <property type="entry name" value="Cation_ATPase_C"/>
    <property type="match status" value="1"/>
</dbReference>
<dbReference type="InterPro" id="IPR006068">
    <property type="entry name" value="ATPase_P-typ_cation-transptr_C"/>
</dbReference>
<dbReference type="InterPro" id="IPR001757">
    <property type="entry name" value="P_typ_ATPase"/>
</dbReference>
<dbReference type="SFLD" id="SFLDF00027">
    <property type="entry name" value="p-type_atpase"/>
    <property type="match status" value="1"/>
</dbReference>
<dbReference type="InterPro" id="IPR044492">
    <property type="entry name" value="P_typ_ATPase_HD_dom"/>
</dbReference>
<dbReference type="InterPro" id="IPR059000">
    <property type="entry name" value="ATPase_P-type_domA"/>
</dbReference>
<dbReference type="Pfam" id="PF13246">
    <property type="entry name" value="Cation_ATPase"/>
    <property type="match status" value="1"/>
</dbReference>
<keyword evidence="7 9" id="KW-1133">Transmembrane helix</keyword>
<dbReference type="SUPFAM" id="SSF81653">
    <property type="entry name" value="Calcium ATPase, transduction domain A"/>
    <property type="match status" value="1"/>
</dbReference>
<dbReference type="Pfam" id="PF00690">
    <property type="entry name" value="Cation_ATPase_N"/>
    <property type="match status" value="1"/>
</dbReference>
<keyword evidence="8 9" id="KW-0472">Membrane</keyword>
<evidence type="ECO:0000256" key="3">
    <source>
        <dbReference type="ARBA" id="ARBA00022692"/>
    </source>
</evidence>
<evidence type="ECO:0000256" key="9">
    <source>
        <dbReference type="SAM" id="Phobius"/>
    </source>
</evidence>
<feature type="transmembrane region" description="Helical" evidence="9">
    <location>
        <begin position="292"/>
        <end position="315"/>
    </location>
</feature>
<dbReference type="InterPro" id="IPR023214">
    <property type="entry name" value="HAD_sf"/>
</dbReference>
<feature type="transmembrane region" description="Helical" evidence="9">
    <location>
        <begin position="848"/>
        <end position="867"/>
    </location>
</feature>
<dbReference type="SUPFAM" id="SSF81660">
    <property type="entry name" value="Metal cation-transporting ATPase, ATP-binding domain N"/>
    <property type="match status" value="1"/>
</dbReference>
<dbReference type="Gene3D" id="3.40.1110.10">
    <property type="entry name" value="Calcium-transporting ATPase, cytoplasmic domain N"/>
    <property type="match status" value="1"/>
</dbReference>
<reference evidence="11 12" key="1">
    <citation type="submission" date="2016-06" db="EMBL/GenBank/DDBJ databases">
        <title>Four novel species of enterococci isolated from chicken manure.</title>
        <authorList>
            <person name="Van Tyne D."/>
        </authorList>
    </citation>
    <scope>NUCLEOTIDE SEQUENCE [LARGE SCALE GENOMIC DNA]</scope>
    <source>
        <strain evidence="11 12">CU12B</strain>
    </source>
</reference>
<feature type="transmembrane region" description="Helical" evidence="9">
    <location>
        <begin position="70"/>
        <end position="88"/>
    </location>
</feature>
<dbReference type="InterPro" id="IPR036412">
    <property type="entry name" value="HAD-like_sf"/>
</dbReference>
<evidence type="ECO:0000256" key="5">
    <source>
        <dbReference type="ARBA" id="ARBA00022840"/>
    </source>
</evidence>
<evidence type="ECO:0000259" key="10">
    <source>
        <dbReference type="SMART" id="SM00831"/>
    </source>
</evidence>
<dbReference type="InterPro" id="IPR023298">
    <property type="entry name" value="ATPase_P-typ_TM_dom_sf"/>
</dbReference>
<dbReference type="PRINTS" id="PR00119">
    <property type="entry name" value="CATATPASE"/>
</dbReference>
<evidence type="ECO:0000256" key="4">
    <source>
        <dbReference type="ARBA" id="ARBA00022741"/>
    </source>
</evidence>
<dbReference type="SUPFAM" id="SSF56784">
    <property type="entry name" value="HAD-like"/>
    <property type="match status" value="1"/>
</dbReference>
<feature type="transmembrane region" description="Helical" evidence="9">
    <location>
        <begin position="94"/>
        <end position="113"/>
    </location>
</feature>
<proteinExistence type="inferred from homology"/>
<dbReference type="PRINTS" id="PR00120">
    <property type="entry name" value="HATPASE"/>
</dbReference>
<evidence type="ECO:0000313" key="11">
    <source>
        <dbReference type="EMBL" id="KAF1303044.1"/>
    </source>
</evidence>
<dbReference type="Pfam" id="PF00122">
    <property type="entry name" value="E1-E2_ATPase"/>
    <property type="match status" value="1"/>
</dbReference>
<name>A0ABQ6YYS7_9ENTE</name>
<evidence type="ECO:0000313" key="12">
    <source>
        <dbReference type="Proteomes" id="UP000782705"/>
    </source>
</evidence>
<dbReference type="RefSeq" id="WP_161902415.1">
    <property type="nucleotide sequence ID" value="NZ_MAEL01000044.1"/>
</dbReference>
<evidence type="ECO:0000256" key="1">
    <source>
        <dbReference type="ARBA" id="ARBA00004141"/>
    </source>
</evidence>
<dbReference type="CDD" id="cd02089">
    <property type="entry name" value="P-type_ATPase_Ca_prok"/>
    <property type="match status" value="1"/>
</dbReference>
<dbReference type="InterPro" id="IPR018303">
    <property type="entry name" value="ATPase_P-typ_P_site"/>
</dbReference>
<gene>
    <name evidence="11" type="ORF">BAU17_07900</name>
</gene>
<feature type="transmembrane region" description="Helical" evidence="9">
    <location>
        <begin position="757"/>
        <end position="784"/>
    </location>
</feature>
<dbReference type="InterPro" id="IPR004014">
    <property type="entry name" value="ATPase_P-typ_cation-transptr_N"/>
</dbReference>
<dbReference type="NCBIfam" id="TIGR01494">
    <property type="entry name" value="ATPase_P-type"/>
    <property type="match status" value="3"/>
</dbReference>
<evidence type="ECO:0000256" key="7">
    <source>
        <dbReference type="ARBA" id="ARBA00022989"/>
    </source>
</evidence>
<comment type="subcellular location">
    <subcellularLocation>
        <location evidence="1">Membrane</location>
        <topology evidence="1">Multi-pass membrane protein</topology>
    </subcellularLocation>
</comment>
<dbReference type="EMBL" id="MAEL01000044">
    <property type="protein sequence ID" value="KAF1303044.1"/>
    <property type="molecule type" value="Genomic_DNA"/>
</dbReference>
<keyword evidence="12" id="KW-1185">Reference proteome</keyword>
<keyword evidence="3 9" id="KW-0812">Transmembrane</keyword>
<comment type="caution">
    <text evidence="11">The sequence shown here is derived from an EMBL/GenBank/DDBJ whole genome shotgun (WGS) entry which is preliminary data.</text>
</comment>
<dbReference type="Gene3D" id="2.70.150.10">
    <property type="entry name" value="Calcium-transporting ATPase, cytoplasmic transduction domain A"/>
    <property type="match status" value="1"/>
</dbReference>
<keyword evidence="6" id="KW-1278">Translocase</keyword>
<dbReference type="SFLD" id="SFLDG00002">
    <property type="entry name" value="C1.7:_P-type_atpase_like"/>
    <property type="match status" value="1"/>
</dbReference>
<keyword evidence="4" id="KW-0547">Nucleotide-binding</keyword>
<keyword evidence="5" id="KW-0067">ATP-binding</keyword>
<dbReference type="PANTHER" id="PTHR43294:SF20">
    <property type="entry name" value="P-TYPE ATPASE"/>
    <property type="match status" value="1"/>
</dbReference>
<organism evidence="11 12">
    <name type="scientific">Candidatus Enterococcus willemsii</name>
    <dbReference type="NCBI Taxonomy" id="1857215"/>
    <lineage>
        <taxon>Bacteria</taxon>
        <taxon>Bacillati</taxon>
        <taxon>Bacillota</taxon>
        <taxon>Bacilli</taxon>
        <taxon>Lactobacillales</taxon>
        <taxon>Enterococcaceae</taxon>
        <taxon>Enterococcus</taxon>
    </lineage>
</organism>
<evidence type="ECO:0000256" key="6">
    <source>
        <dbReference type="ARBA" id="ARBA00022967"/>
    </source>
</evidence>
<dbReference type="Gene3D" id="1.20.1110.10">
    <property type="entry name" value="Calcium-transporting ATPase, transmembrane domain"/>
    <property type="match status" value="1"/>
</dbReference>
<dbReference type="InterPro" id="IPR023299">
    <property type="entry name" value="ATPase_P-typ_cyto_dom_N"/>
</dbReference>
<dbReference type="Proteomes" id="UP000782705">
    <property type="component" value="Unassembled WGS sequence"/>
</dbReference>
<feature type="transmembrane region" description="Helical" evidence="9">
    <location>
        <begin position="691"/>
        <end position="713"/>
    </location>
</feature>
<feature type="transmembrane region" description="Helical" evidence="9">
    <location>
        <begin position="261"/>
        <end position="280"/>
    </location>
</feature>
<dbReference type="SUPFAM" id="SSF81665">
    <property type="entry name" value="Calcium ATPase, transmembrane domain M"/>
    <property type="match status" value="1"/>
</dbReference>
<dbReference type="PROSITE" id="PS00154">
    <property type="entry name" value="ATPASE_E1_E2"/>
    <property type="match status" value="1"/>
</dbReference>
<dbReference type="SMART" id="SM00831">
    <property type="entry name" value="Cation_ATPase_N"/>
    <property type="match status" value="1"/>
</dbReference>
<dbReference type="SFLD" id="SFLDS00003">
    <property type="entry name" value="Haloacid_Dehalogenase"/>
    <property type="match status" value="1"/>
</dbReference>
<feature type="domain" description="Cation-transporting P-type ATPase N-terminal" evidence="10">
    <location>
        <begin position="14"/>
        <end position="87"/>
    </location>
</feature>
<comment type="similarity">
    <text evidence="2">Belongs to the cation transport ATPase (P-type) (TC 3.A.3) family. Type IIA subfamily.</text>
</comment>
<dbReference type="PANTHER" id="PTHR43294">
    <property type="entry name" value="SODIUM/POTASSIUM-TRANSPORTING ATPASE SUBUNIT ALPHA"/>
    <property type="match status" value="1"/>
</dbReference>
<evidence type="ECO:0000256" key="2">
    <source>
        <dbReference type="ARBA" id="ARBA00005675"/>
    </source>
</evidence>